<evidence type="ECO:0000313" key="1">
    <source>
        <dbReference type="EMBL" id="OGY23838.1"/>
    </source>
</evidence>
<proteinExistence type="predicted"/>
<dbReference type="EMBL" id="MHCP01000020">
    <property type="protein sequence ID" value="OGY23838.1"/>
    <property type="molecule type" value="Genomic_DNA"/>
</dbReference>
<sequence>MISKKEASSLKEAQKETIRNFTYIIAPQTRTCLVSDLDKATFNAGMYNKSRFSAPILFTEEDRLQ</sequence>
<comment type="caution">
    <text evidence="1">The sequence shown here is derived from an EMBL/GenBank/DDBJ whole genome shotgun (WGS) entry which is preliminary data.</text>
</comment>
<reference evidence="1 2" key="1">
    <citation type="journal article" date="2016" name="Nat. Commun.">
        <title>Thousands of microbial genomes shed light on interconnected biogeochemical processes in an aquifer system.</title>
        <authorList>
            <person name="Anantharaman K."/>
            <person name="Brown C.T."/>
            <person name="Hug L.A."/>
            <person name="Sharon I."/>
            <person name="Castelle C.J."/>
            <person name="Probst A.J."/>
            <person name="Thomas B.C."/>
            <person name="Singh A."/>
            <person name="Wilkins M.J."/>
            <person name="Karaoz U."/>
            <person name="Brodie E.L."/>
            <person name="Williams K.H."/>
            <person name="Hubbard S.S."/>
            <person name="Banfield J.F."/>
        </authorList>
    </citation>
    <scope>NUCLEOTIDE SEQUENCE [LARGE SCALE GENOMIC DNA]</scope>
</reference>
<evidence type="ECO:0000313" key="2">
    <source>
        <dbReference type="Proteomes" id="UP000176631"/>
    </source>
</evidence>
<accession>A0A1G1W847</accession>
<dbReference type="AlphaFoldDB" id="A0A1G1W847"/>
<dbReference type="Proteomes" id="UP000176631">
    <property type="component" value="Unassembled WGS sequence"/>
</dbReference>
<dbReference type="STRING" id="1802593.A2172_05390"/>
<gene>
    <name evidence="1" type="ORF">A2172_05390</name>
</gene>
<protein>
    <submittedName>
        <fullName evidence="1">Uncharacterized protein</fullName>
    </submittedName>
</protein>
<organism evidence="1 2">
    <name type="scientific">Candidatus Woykebacteria bacterium RBG_13_40_15</name>
    <dbReference type="NCBI Taxonomy" id="1802593"/>
    <lineage>
        <taxon>Bacteria</taxon>
        <taxon>Candidatus Woykeibacteriota</taxon>
    </lineage>
</organism>
<name>A0A1G1W847_9BACT</name>